<dbReference type="PANTHER" id="PTHR12110">
    <property type="entry name" value="HYDROXYPYRUVATE ISOMERASE"/>
    <property type="match status" value="1"/>
</dbReference>
<organism evidence="2 3">
    <name type="scientific">Catenibacillus scindens</name>
    <dbReference type="NCBI Taxonomy" id="673271"/>
    <lineage>
        <taxon>Bacteria</taxon>
        <taxon>Bacillati</taxon>
        <taxon>Bacillota</taxon>
        <taxon>Clostridia</taxon>
        <taxon>Lachnospirales</taxon>
        <taxon>Lachnospiraceae</taxon>
        <taxon>Catenibacillus</taxon>
    </lineage>
</organism>
<dbReference type="AlphaFoldDB" id="A0A7W8M617"/>
<dbReference type="InterPro" id="IPR013022">
    <property type="entry name" value="Xyl_isomerase-like_TIM-brl"/>
</dbReference>
<dbReference type="SUPFAM" id="SSF51658">
    <property type="entry name" value="Xylose isomerase-like"/>
    <property type="match status" value="1"/>
</dbReference>
<protein>
    <submittedName>
        <fullName evidence="2">Sugar phosphate isomerase/epimerase</fullName>
    </submittedName>
</protein>
<name>A0A7W8M617_9FIRM</name>
<evidence type="ECO:0000259" key="1">
    <source>
        <dbReference type="Pfam" id="PF01261"/>
    </source>
</evidence>
<evidence type="ECO:0000313" key="3">
    <source>
        <dbReference type="Proteomes" id="UP000543642"/>
    </source>
</evidence>
<dbReference type="Gene3D" id="3.20.20.150">
    <property type="entry name" value="Divalent-metal-dependent TIM barrel enzymes"/>
    <property type="match status" value="1"/>
</dbReference>
<dbReference type="RefSeq" id="WP_183775979.1">
    <property type="nucleotide sequence ID" value="NZ_CAWVEG010000037.1"/>
</dbReference>
<accession>A0A7W8M617</accession>
<evidence type="ECO:0000313" key="2">
    <source>
        <dbReference type="EMBL" id="MBB5265853.1"/>
    </source>
</evidence>
<proteinExistence type="predicted"/>
<dbReference type="Pfam" id="PF01261">
    <property type="entry name" value="AP_endonuc_2"/>
    <property type="match status" value="1"/>
</dbReference>
<keyword evidence="3" id="KW-1185">Reference proteome</keyword>
<dbReference type="PANTHER" id="PTHR12110:SF53">
    <property type="entry name" value="BLR5974 PROTEIN"/>
    <property type="match status" value="1"/>
</dbReference>
<dbReference type="InterPro" id="IPR050312">
    <property type="entry name" value="IolE/XylAMocC-like"/>
</dbReference>
<feature type="domain" description="Xylose isomerase-like TIM barrel" evidence="1">
    <location>
        <begin position="29"/>
        <end position="310"/>
    </location>
</feature>
<comment type="caution">
    <text evidence="2">The sequence shown here is derived from an EMBL/GenBank/DDBJ whole genome shotgun (WGS) entry which is preliminary data.</text>
</comment>
<dbReference type="EMBL" id="JACHFW010000015">
    <property type="protein sequence ID" value="MBB5265853.1"/>
    <property type="molecule type" value="Genomic_DNA"/>
</dbReference>
<dbReference type="Proteomes" id="UP000543642">
    <property type="component" value="Unassembled WGS sequence"/>
</dbReference>
<dbReference type="GO" id="GO:0016853">
    <property type="term" value="F:isomerase activity"/>
    <property type="evidence" value="ECO:0007669"/>
    <property type="project" value="UniProtKB-KW"/>
</dbReference>
<dbReference type="InterPro" id="IPR036237">
    <property type="entry name" value="Xyl_isomerase-like_sf"/>
</dbReference>
<gene>
    <name evidence="2" type="ORF">HNP82_003004</name>
</gene>
<keyword evidence="2" id="KW-0413">Isomerase</keyword>
<reference evidence="2 3" key="1">
    <citation type="submission" date="2020-08" db="EMBL/GenBank/DDBJ databases">
        <title>Genomic Encyclopedia of Type Strains, Phase IV (KMG-IV): sequencing the most valuable type-strain genomes for metagenomic binning, comparative biology and taxonomic classification.</title>
        <authorList>
            <person name="Goeker M."/>
        </authorList>
    </citation>
    <scope>NUCLEOTIDE SEQUENCE [LARGE SCALE GENOMIC DNA]</scope>
    <source>
        <strain evidence="2 3">DSM 106146</strain>
    </source>
</reference>
<sequence length="333" mass="38956">MKSKIKFGVSLYSYQDEFFRRTMTLEECIQAVADMGADGIEIIPEEMIRDFPNLSDEFLDKWFGWMDKYGTKPVAIDAFNDERTIYKHMGKEMPFDEVVALHKSYIDVCYKLGCKYIRGMETDEKVLRELVPYAEEKDVYIGLEVHAPHGIMTERTQNFLNIKEKIGTKHMGIIPDFGIWEKRGVPVIIEQCIRDGAPRESAEFADEKRRAGWTWGQMQQWLDDKNATPIERDVVRRAFCLTQDDPQLLRQAMPHILGIHGKFWEMTDELEEASADYENPMRILIEEGYDGYINSEYEGGRHIQDIEEVRGVEQVRRHHAMMRNIVDKIEREG</sequence>